<sequence>MFSSMPSPVSQPLLGELSSEGTPRPGETSWRRSTVFPMKLLCCCFLVFGLLALIRPCWVRRAPLRQAPILMASEVPKCHFANINYLGMAYDMFRGMPQPWQTPDDNGEVVDPGWRVRAIFEVSTDRGHDSEDGECLVPEGASVTREEACSFQTESTEVATGYEFQQLLKKRFQDKSSLDGGSKAAVDIYGLHRDILGISGGSGAFFSSSREFRHIQKGTSRHHYAVAAATCTVYHAVLDDRPKRLSDAFRADVKRLPSYLANDTHGYYKRFVDDWGTHYSRKIRMGARVSQLVEFDQVAFNEAKRKGFNSLKGSSSSQRISLLGGLFQFGHDEGHRQSSSTSRYVDKFFNKKSYRAFSACYGAKGECPQQVGEDGWRAAAGQDPMPLFASFESILALLTSEYFRGDREIDNKRRSLAEEVKRIYCQDVPGCAVVAPELYTTETTQLPDFRFIVKSTAVMTQDLYVVEMYASTHWTYSQHSGMSLYDDYFKDFSQHPNKLVRFDKDSGEWVTVGSLNVAAICDFAMAASSQRVYVIGGLKEAWSASGAVWEISPQPPYAASKFASVAPRFGAAAAVLDDVWLYVAGGGHWPPGHSDWDSTATVEAVNLHTGRIVRKPALKMARTWPAVATHAGVIYVAGGLSKSNSRAAVTKSVEWFDTRSASRSWMQMPSLNIARAGAGMVAAAGQLIIFGGFTIAAGAFQARDTVEYLPICQNPTISKENSGSFTSISCTNR</sequence>
<dbReference type="AlphaFoldDB" id="A0A1Q9DKI9"/>
<comment type="caution">
    <text evidence="5">The sequence shown here is derived from an EMBL/GenBank/DDBJ whole genome shotgun (WGS) entry which is preliminary data.</text>
</comment>
<evidence type="ECO:0000256" key="2">
    <source>
        <dbReference type="ARBA" id="ARBA00022737"/>
    </source>
</evidence>
<keyword evidence="6" id="KW-1185">Reference proteome</keyword>
<dbReference type="InterPro" id="IPR020864">
    <property type="entry name" value="MACPF"/>
</dbReference>
<gene>
    <name evidence="5" type="primary">ivns1abpa</name>
    <name evidence="5" type="ORF">AK812_SmicGene22171</name>
</gene>
<evidence type="ECO:0000313" key="5">
    <source>
        <dbReference type="EMBL" id="OLP95686.1"/>
    </source>
</evidence>
<dbReference type="InterPro" id="IPR006652">
    <property type="entry name" value="Kelch_1"/>
</dbReference>
<accession>A0A1Q9DKI9</accession>
<dbReference type="SMART" id="SM00612">
    <property type="entry name" value="Kelch"/>
    <property type="match status" value="2"/>
</dbReference>
<name>A0A1Q9DKI9_SYMMI</name>
<proteinExistence type="predicted"/>
<protein>
    <submittedName>
        <fullName evidence="5">Influenza virus NS1A-binding protein-like A</fullName>
    </submittedName>
</protein>
<dbReference type="Pfam" id="PF01823">
    <property type="entry name" value="MACPF"/>
    <property type="match status" value="1"/>
</dbReference>
<evidence type="ECO:0000256" key="4">
    <source>
        <dbReference type="SAM" id="Phobius"/>
    </source>
</evidence>
<keyword evidence="4" id="KW-0812">Transmembrane</keyword>
<dbReference type="PANTHER" id="PTHR45632">
    <property type="entry name" value="LD33804P"/>
    <property type="match status" value="1"/>
</dbReference>
<dbReference type="EMBL" id="LSRX01000494">
    <property type="protein sequence ID" value="OLP95686.1"/>
    <property type="molecule type" value="Genomic_DNA"/>
</dbReference>
<keyword evidence="4" id="KW-1133">Transmembrane helix</keyword>
<feature type="transmembrane region" description="Helical" evidence="4">
    <location>
        <begin position="673"/>
        <end position="700"/>
    </location>
</feature>
<dbReference type="PROSITE" id="PS51412">
    <property type="entry name" value="MACPF_2"/>
    <property type="match status" value="1"/>
</dbReference>
<dbReference type="PANTHER" id="PTHR45632:SF3">
    <property type="entry name" value="KELCH-LIKE PROTEIN 32"/>
    <property type="match status" value="1"/>
</dbReference>
<evidence type="ECO:0000256" key="3">
    <source>
        <dbReference type="SAM" id="MobiDB-lite"/>
    </source>
</evidence>
<keyword evidence="1" id="KW-0880">Kelch repeat</keyword>
<evidence type="ECO:0000313" key="6">
    <source>
        <dbReference type="Proteomes" id="UP000186817"/>
    </source>
</evidence>
<organism evidence="5 6">
    <name type="scientific">Symbiodinium microadriaticum</name>
    <name type="common">Dinoflagellate</name>
    <name type="synonym">Zooxanthella microadriatica</name>
    <dbReference type="NCBI Taxonomy" id="2951"/>
    <lineage>
        <taxon>Eukaryota</taxon>
        <taxon>Sar</taxon>
        <taxon>Alveolata</taxon>
        <taxon>Dinophyceae</taxon>
        <taxon>Suessiales</taxon>
        <taxon>Symbiodiniaceae</taxon>
        <taxon>Symbiodinium</taxon>
    </lineage>
</organism>
<feature type="region of interest" description="Disordered" evidence="3">
    <location>
        <begin position="1"/>
        <end position="29"/>
    </location>
</feature>
<dbReference type="InterPro" id="IPR015915">
    <property type="entry name" value="Kelch-typ_b-propeller"/>
</dbReference>
<dbReference type="Gene3D" id="2.120.10.80">
    <property type="entry name" value="Kelch-type beta propeller"/>
    <property type="match status" value="1"/>
</dbReference>
<dbReference type="OrthoDB" id="1366754at2759"/>
<dbReference type="SUPFAM" id="SSF117281">
    <property type="entry name" value="Kelch motif"/>
    <property type="match status" value="1"/>
</dbReference>
<keyword evidence="4" id="KW-0472">Membrane</keyword>
<evidence type="ECO:0000256" key="1">
    <source>
        <dbReference type="ARBA" id="ARBA00022441"/>
    </source>
</evidence>
<keyword evidence="2" id="KW-0677">Repeat</keyword>
<reference evidence="5 6" key="1">
    <citation type="submission" date="2016-02" db="EMBL/GenBank/DDBJ databases">
        <title>Genome analysis of coral dinoflagellate symbionts highlights evolutionary adaptations to a symbiotic lifestyle.</title>
        <authorList>
            <person name="Aranda M."/>
            <person name="Li Y."/>
            <person name="Liew Y.J."/>
            <person name="Baumgarten S."/>
            <person name="Simakov O."/>
            <person name="Wilson M."/>
            <person name="Piel J."/>
            <person name="Ashoor H."/>
            <person name="Bougouffa S."/>
            <person name="Bajic V.B."/>
            <person name="Ryu T."/>
            <person name="Ravasi T."/>
            <person name="Bayer T."/>
            <person name="Micklem G."/>
            <person name="Kim H."/>
            <person name="Bhak J."/>
            <person name="Lajeunesse T.C."/>
            <person name="Voolstra C.R."/>
        </authorList>
    </citation>
    <scope>NUCLEOTIDE SEQUENCE [LARGE SCALE GENOMIC DNA]</scope>
    <source>
        <strain evidence="5 6">CCMP2467</strain>
    </source>
</reference>
<dbReference type="Proteomes" id="UP000186817">
    <property type="component" value="Unassembled WGS sequence"/>
</dbReference>
<dbReference type="Pfam" id="PF01344">
    <property type="entry name" value="Kelch_1"/>
    <property type="match status" value="1"/>
</dbReference>
<feature type="compositionally biased region" description="Polar residues" evidence="3">
    <location>
        <begin position="1"/>
        <end position="10"/>
    </location>
</feature>